<evidence type="ECO:0000256" key="3">
    <source>
        <dbReference type="ARBA" id="ARBA00022452"/>
    </source>
</evidence>
<dbReference type="Pfam" id="PF07715">
    <property type="entry name" value="Plug"/>
    <property type="match status" value="1"/>
</dbReference>
<sequence length="639" mass="68275">MKTLVSTAALAACLLPYAAAAQSADPDTDSEALIVTGTRSAQPIAVDRFGGSVTVIDEKTLDQRQVREIADVLRDVPGVAVSGVGGQTQIRIRGTEANQVLVLIDGIEVSDPYSGEFDFGSLAADSAARVEVLRGQQSALYGSDAIGGVVQYITLDGREAPGFRVRAEGGSFGTFNAAARAAGTKGAFDYALSATRVETDGAPGTRDGTRNLGHTSNALSAKLGWSPSATFRLTGVGRYARTVSDYNDQDFDSTSPTFGYAVDSPGNYVRNRGLYALVRGELALLDGRWTQAVSAQVADTKRDGFDADEASYGNRGTRLKGSYETTLRATTGALQHSLTLAFDAERERFRNADPSGYGFNGWRRTDNLGFVGQYGLSAGALSLGGSVRRDSNSRFADTTTYRVQGSYGFDFGLRLRAAAGSGVKNPGATELFGYVDGKYIGNPNLKPERSEGWEAGAEQSLLGEQVTIGATYFQSVLKNEIYTTYPAPTYVATPGNRATDSRQHGVETFLRARIGDAWRVDLAYTHLKARENGVREVRRPDDIGSASLAWRAPGNRGGLTFTVRHTGQQTDFAYTDPSFVPVTVRLNSYTLGQIAGDWDLGSGVGLFARVENAFDAKYEQVFSFTNPGTAAYAGVRASF</sequence>
<organism evidence="15 16">
    <name type="scientific">Sphingomonas hengshuiensis</name>
    <dbReference type="NCBI Taxonomy" id="1609977"/>
    <lineage>
        <taxon>Bacteria</taxon>
        <taxon>Pseudomonadati</taxon>
        <taxon>Pseudomonadota</taxon>
        <taxon>Alphaproteobacteria</taxon>
        <taxon>Sphingomonadales</taxon>
        <taxon>Sphingomonadaceae</taxon>
        <taxon>Sphingomonas</taxon>
    </lineage>
</organism>
<comment type="similarity">
    <text evidence="10 11">Belongs to the TonB-dependent receptor family.</text>
</comment>
<dbReference type="Proteomes" id="UP000032300">
    <property type="component" value="Chromosome"/>
</dbReference>
<evidence type="ECO:0000256" key="11">
    <source>
        <dbReference type="RuleBase" id="RU003357"/>
    </source>
</evidence>
<dbReference type="PROSITE" id="PS52016">
    <property type="entry name" value="TONB_DEPENDENT_REC_3"/>
    <property type="match status" value="1"/>
</dbReference>
<dbReference type="GO" id="GO:0015344">
    <property type="term" value="F:siderophore uptake transmembrane transporter activity"/>
    <property type="evidence" value="ECO:0007669"/>
    <property type="project" value="TreeGrafter"/>
</dbReference>
<evidence type="ECO:0000256" key="1">
    <source>
        <dbReference type="ARBA" id="ARBA00004571"/>
    </source>
</evidence>
<evidence type="ECO:0000259" key="13">
    <source>
        <dbReference type="Pfam" id="PF00593"/>
    </source>
</evidence>
<dbReference type="KEGG" id="sphi:TS85_19390"/>
<feature type="domain" description="TonB-dependent receptor plug" evidence="14">
    <location>
        <begin position="50"/>
        <end position="149"/>
    </location>
</feature>
<accession>A0A7U4JAZ4</accession>
<protein>
    <submittedName>
        <fullName evidence="15">TonB-dependent receptor</fullName>
    </submittedName>
</protein>
<dbReference type="InterPro" id="IPR000531">
    <property type="entry name" value="Beta-barrel_TonB"/>
</dbReference>
<evidence type="ECO:0000256" key="7">
    <source>
        <dbReference type="ARBA" id="ARBA00023077"/>
    </source>
</evidence>
<keyword evidence="6" id="KW-0406">Ion transport</keyword>
<dbReference type="GO" id="GO:0009279">
    <property type="term" value="C:cell outer membrane"/>
    <property type="evidence" value="ECO:0007669"/>
    <property type="project" value="UniProtKB-SubCell"/>
</dbReference>
<evidence type="ECO:0000256" key="8">
    <source>
        <dbReference type="ARBA" id="ARBA00023136"/>
    </source>
</evidence>
<dbReference type="Gene3D" id="2.170.130.10">
    <property type="entry name" value="TonB-dependent receptor, plug domain"/>
    <property type="match status" value="1"/>
</dbReference>
<evidence type="ECO:0000256" key="12">
    <source>
        <dbReference type="SAM" id="SignalP"/>
    </source>
</evidence>
<dbReference type="EMBL" id="CP010836">
    <property type="protein sequence ID" value="AJP73487.1"/>
    <property type="molecule type" value="Genomic_DNA"/>
</dbReference>
<keyword evidence="4 10" id="KW-0812">Transmembrane</keyword>
<dbReference type="GO" id="GO:0044718">
    <property type="term" value="P:siderophore transmembrane transport"/>
    <property type="evidence" value="ECO:0007669"/>
    <property type="project" value="TreeGrafter"/>
</dbReference>
<keyword evidence="2 10" id="KW-0813">Transport</keyword>
<comment type="subcellular location">
    <subcellularLocation>
        <location evidence="1 10">Cell outer membrane</location>
        <topology evidence="1 10">Multi-pass membrane protein</topology>
    </subcellularLocation>
</comment>
<keyword evidence="15" id="KW-0675">Receptor</keyword>
<proteinExistence type="inferred from homology"/>
<dbReference type="OrthoDB" id="9796221at2"/>
<evidence type="ECO:0000256" key="10">
    <source>
        <dbReference type="PROSITE-ProRule" id="PRU01360"/>
    </source>
</evidence>
<reference evidence="15 16" key="1">
    <citation type="journal article" date="2015" name="Int. J. Syst. Evol. Microbiol.">
        <title>Sphingomonas hengshuiensis sp. nov., isolated from lake wetland.</title>
        <authorList>
            <person name="Wei S."/>
            <person name="Wang T."/>
            <person name="Liu H."/>
            <person name="Zhang C."/>
            <person name="Guo J."/>
            <person name="Wang Q."/>
            <person name="Liang K."/>
            <person name="Zhang Z."/>
        </authorList>
    </citation>
    <scope>NUCLEOTIDE SEQUENCE [LARGE SCALE GENOMIC DNA]</scope>
    <source>
        <strain evidence="15 16">WHSC-8</strain>
    </source>
</reference>
<dbReference type="Gene3D" id="2.40.170.20">
    <property type="entry name" value="TonB-dependent receptor, beta-barrel domain"/>
    <property type="match status" value="1"/>
</dbReference>
<evidence type="ECO:0000313" key="16">
    <source>
        <dbReference type="Proteomes" id="UP000032300"/>
    </source>
</evidence>
<dbReference type="CDD" id="cd01347">
    <property type="entry name" value="ligand_gated_channel"/>
    <property type="match status" value="1"/>
</dbReference>
<dbReference type="RefSeq" id="WP_044334399.1">
    <property type="nucleotide sequence ID" value="NZ_CP010836.1"/>
</dbReference>
<evidence type="ECO:0000259" key="14">
    <source>
        <dbReference type="Pfam" id="PF07715"/>
    </source>
</evidence>
<dbReference type="InterPro" id="IPR039426">
    <property type="entry name" value="TonB-dep_rcpt-like"/>
</dbReference>
<gene>
    <name evidence="15" type="ORF">TS85_19390</name>
</gene>
<keyword evidence="5 12" id="KW-0732">Signal</keyword>
<dbReference type="InterPro" id="IPR036942">
    <property type="entry name" value="Beta-barrel_TonB_sf"/>
</dbReference>
<dbReference type="PANTHER" id="PTHR30069">
    <property type="entry name" value="TONB-DEPENDENT OUTER MEMBRANE RECEPTOR"/>
    <property type="match status" value="1"/>
</dbReference>
<keyword evidence="9 10" id="KW-0998">Cell outer membrane</keyword>
<evidence type="ECO:0000313" key="15">
    <source>
        <dbReference type="EMBL" id="AJP73487.1"/>
    </source>
</evidence>
<dbReference type="PANTHER" id="PTHR30069:SF53">
    <property type="entry name" value="COLICIN I RECEPTOR-RELATED"/>
    <property type="match status" value="1"/>
</dbReference>
<reference evidence="15 16" key="2">
    <citation type="submission" date="2015-02" db="EMBL/GenBank/DDBJ databases">
        <title>The complete genome of Sphingomonas hengshuiensis sp. WHSC-8 isolated from soil of Hengshui Lake.</title>
        <authorList>
            <person name="Wei S."/>
            <person name="Guo J."/>
            <person name="Su C."/>
            <person name="Wu R."/>
            <person name="Zhang Z."/>
            <person name="Liang K."/>
            <person name="Li H."/>
            <person name="Wang T."/>
            <person name="Liu H."/>
            <person name="Zhang C."/>
            <person name="Li Z."/>
            <person name="Wang Q."/>
            <person name="Meng J."/>
        </authorList>
    </citation>
    <scope>NUCLEOTIDE SEQUENCE [LARGE SCALE GENOMIC DNA]</scope>
    <source>
        <strain evidence="15 16">WHSC-8</strain>
    </source>
</reference>
<evidence type="ECO:0000256" key="6">
    <source>
        <dbReference type="ARBA" id="ARBA00023065"/>
    </source>
</evidence>
<dbReference type="InterPro" id="IPR012910">
    <property type="entry name" value="Plug_dom"/>
</dbReference>
<feature type="signal peptide" evidence="12">
    <location>
        <begin position="1"/>
        <end position="23"/>
    </location>
</feature>
<evidence type="ECO:0000256" key="5">
    <source>
        <dbReference type="ARBA" id="ARBA00022729"/>
    </source>
</evidence>
<feature type="chain" id="PRO_5031396350" evidence="12">
    <location>
        <begin position="24"/>
        <end position="639"/>
    </location>
</feature>
<dbReference type="Pfam" id="PF00593">
    <property type="entry name" value="TonB_dep_Rec_b-barrel"/>
    <property type="match status" value="1"/>
</dbReference>
<evidence type="ECO:0000256" key="4">
    <source>
        <dbReference type="ARBA" id="ARBA00022692"/>
    </source>
</evidence>
<keyword evidence="7 11" id="KW-0798">TonB box</keyword>
<keyword evidence="8 10" id="KW-0472">Membrane</keyword>
<evidence type="ECO:0000256" key="2">
    <source>
        <dbReference type="ARBA" id="ARBA00022448"/>
    </source>
</evidence>
<name>A0A7U4JAZ4_9SPHN</name>
<dbReference type="SUPFAM" id="SSF56935">
    <property type="entry name" value="Porins"/>
    <property type="match status" value="1"/>
</dbReference>
<keyword evidence="3 10" id="KW-1134">Transmembrane beta strand</keyword>
<evidence type="ECO:0000256" key="9">
    <source>
        <dbReference type="ARBA" id="ARBA00023237"/>
    </source>
</evidence>
<keyword evidence="16" id="KW-1185">Reference proteome</keyword>
<dbReference type="InterPro" id="IPR037066">
    <property type="entry name" value="Plug_dom_sf"/>
</dbReference>
<feature type="domain" description="TonB-dependent receptor-like beta-barrel" evidence="13">
    <location>
        <begin position="211"/>
        <end position="612"/>
    </location>
</feature>
<dbReference type="AlphaFoldDB" id="A0A7U4JAZ4"/>